<evidence type="ECO:0000256" key="8">
    <source>
        <dbReference type="ARBA" id="ARBA00022967"/>
    </source>
</evidence>
<feature type="transmembrane region" description="Helical" evidence="16">
    <location>
        <begin position="142"/>
        <end position="161"/>
    </location>
</feature>
<name>A0A1S5QY63_9NEOP</name>
<evidence type="ECO:0000256" key="5">
    <source>
        <dbReference type="ARBA" id="ARBA00022448"/>
    </source>
</evidence>
<dbReference type="AlphaFoldDB" id="A0A1S5QY63"/>
<evidence type="ECO:0000256" key="7">
    <source>
        <dbReference type="ARBA" id="ARBA00022692"/>
    </source>
</evidence>
<evidence type="ECO:0000256" key="9">
    <source>
        <dbReference type="ARBA" id="ARBA00022982"/>
    </source>
</evidence>
<proteinExistence type="inferred from homology"/>
<evidence type="ECO:0000256" key="11">
    <source>
        <dbReference type="ARBA" id="ARBA00023027"/>
    </source>
</evidence>
<protein>
    <recommendedName>
        <fullName evidence="4">NADH-ubiquinone oxidoreductase chain 6</fullName>
        <ecNumber evidence="3">7.1.1.2</ecNumber>
    </recommendedName>
    <alternativeName>
        <fullName evidence="14">NADH dehydrogenase subunit 6</fullName>
    </alternativeName>
</protein>
<organism evidence="17">
    <name type="scientific">Dilar sp. YW-2016</name>
    <dbReference type="NCBI Taxonomy" id="1821762"/>
    <lineage>
        <taxon>Eukaryota</taxon>
        <taxon>Metazoa</taxon>
        <taxon>Ecdysozoa</taxon>
        <taxon>Arthropoda</taxon>
        <taxon>Hexapoda</taxon>
        <taxon>Insecta</taxon>
        <taxon>Pterygota</taxon>
        <taxon>Neoptera</taxon>
        <taxon>Endopterygota</taxon>
        <taxon>Neuroptera</taxon>
        <taxon>Hemerobiiformia</taxon>
        <taxon>Dilaridae</taxon>
        <taxon>Dilar</taxon>
    </lineage>
</organism>
<feature type="transmembrane region" description="Helical" evidence="16">
    <location>
        <begin position="85"/>
        <end position="109"/>
    </location>
</feature>
<keyword evidence="10 16" id="KW-1133">Transmembrane helix</keyword>
<sequence length="172" mass="20029">MINSMNIMNIMFSMNFIISKHPLSMGLTLIIQTILTCLTISLSISSSWFSYIMFLVMIGGMLVLFIYMTSMASNEMFYMSINKSYLFIMLTILTLMSTMVIMNMTNLLFHNLELTSIMEFYYKTQDSTPMILKLYNYPTMNLTIFLMNYLLLTLIVVVKITKNFSSSLRQMK</sequence>
<keyword evidence="13 16" id="KW-0472">Membrane</keyword>
<keyword evidence="7 16" id="KW-0812">Transmembrane</keyword>
<accession>A0A1S5QY63</accession>
<keyword evidence="6" id="KW-0679">Respiratory chain</keyword>
<dbReference type="GO" id="GO:0008137">
    <property type="term" value="F:NADH dehydrogenase (ubiquinone) activity"/>
    <property type="evidence" value="ECO:0007669"/>
    <property type="project" value="UniProtKB-EC"/>
</dbReference>
<evidence type="ECO:0000256" key="3">
    <source>
        <dbReference type="ARBA" id="ARBA00012944"/>
    </source>
</evidence>
<keyword evidence="11" id="KW-0520">NAD</keyword>
<feature type="transmembrane region" description="Helical" evidence="16">
    <location>
        <begin position="53"/>
        <end position="73"/>
    </location>
</feature>
<evidence type="ECO:0000256" key="4">
    <source>
        <dbReference type="ARBA" id="ARBA00021095"/>
    </source>
</evidence>
<evidence type="ECO:0000256" key="13">
    <source>
        <dbReference type="ARBA" id="ARBA00023136"/>
    </source>
</evidence>
<dbReference type="EC" id="7.1.1.2" evidence="3"/>
<dbReference type="PANTHER" id="PTHR11435">
    <property type="entry name" value="NADH UBIQUINONE OXIDOREDUCTASE SUBUNIT ND6"/>
    <property type="match status" value="1"/>
</dbReference>
<dbReference type="PANTHER" id="PTHR11435:SF1">
    <property type="entry name" value="NADH-UBIQUINONE OXIDOREDUCTASE CHAIN 6"/>
    <property type="match status" value="1"/>
</dbReference>
<dbReference type="GO" id="GO:0031966">
    <property type="term" value="C:mitochondrial membrane"/>
    <property type="evidence" value="ECO:0007669"/>
    <property type="project" value="UniProtKB-SubCell"/>
</dbReference>
<evidence type="ECO:0000256" key="2">
    <source>
        <dbReference type="ARBA" id="ARBA00005698"/>
    </source>
</evidence>
<evidence type="ECO:0000256" key="6">
    <source>
        <dbReference type="ARBA" id="ARBA00022660"/>
    </source>
</evidence>
<keyword evidence="12 17" id="KW-0496">Mitochondrion</keyword>
<evidence type="ECO:0000256" key="16">
    <source>
        <dbReference type="SAM" id="Phobius"/>
    </source>
</evidence>
<keyword evidence="5" id="KW-0813">Transport</keyword>
<keyword evidence="8" id="KW-1278">Translocase</keyword>
<evidence type="ECO:0000256" key="10">
    <source>
        <dbReference type="ARBA" id="ARBA00022989"/>
    </source>
</evidence>
<evidence type="ECO:0000256" key="12">
    <source>
        <dbReference type="ARBA" id="ARBA00023128"/>
    </source>
</evidence>
<gene>
    <name evidence="17" type="primary">ND6</name>
</gene>
<geneLocation type="mitochondrion" evidence="17"/>
<dbReference type="EMBL" id="KT425073">
    <property type="protein sequence ID" value="AMW67849.1"/>
    <property type="molecule type" value="Genomic_DNA"/>
</dbReference>
<evidence type="ECO:0000256" key="15">
    <source>
        <dbReference type="ARBA" id="ARBA00049551"/>
    </source>
</evidence>
<evidence type="ECO:0000313" key="17">
    <source>
        <dbReference type="EMBL" id="AMW67849.1"/>
    </source>
</evidence>
<dbReference type="InterPro" id="IPR050269">
    <property type="entry name" value="ComplexI_Subunit6"/>
</dbReference>
<keyword evidence="9" id="KW-0249">Electron transport</keyword>
<evidence type="ECO:0000256" key="1">
    <source>
        <dbReference type="ARBA" id="ARBA00004225"/>
    </source>
</evidence>
<reference evidence="17" key="1">
    <citation type="submission" date="2015-08" db="EMBL/GenBank/DDBJ databases">
        <title>Mitochondrial genomes and implications for higher phylogeny of Neuroptera (Insecta: Neuropteroidea).</title>
        <authorList>
            <person name="Wang Y."/>
            <person name="Liu X."/>
            <person name="Winterton S.L."/>
            <person name="Yang D."/>
        </authorList>
    </citation>
    <scope>NUCLEOTIDE SEQUENCE</scope>
</reference>
<evidence type="ECO:0000256" key="14">
    <source>
        <dbReference type="ARBA" id="ARBA00031019"/>
    </source>
</evidence>
<comment type="catalytic activity">
    <reaction evidence="15">
        <text>a ubiquinone + NADH + 5 H(+)(in) = a ubiquinol + NAD(+) + 4 H(+)(out)</text>
        <dbReference type="Rhea" id="RHEA:29091"/>
        <dbReference type="Rhea" id="RHEA-COMP:9565"/>
        <dbReference type="Rhea" id="RHEA-COMP:9566"/>
        <dbReference type="ChEBI" id="CHEBI:15378"/>
        <dbReference type="ChEBI" id="CHEBI:16389"/>
        <dbReference type="ChEBI" id="CHEBI:17976"/>
        <dbReference type="ChEBI" id="CHEBI:57540"/>
        <dbReference type="ChEBI" id="CHEBI:57945"/>
        <dbReference type="EC" id="7.1.1.2"/>
    </reaction>
</comment>
<comment type="subcellular location">
    <subcellularLocation>
        <location evidence="1">Mitochondrion membrane</location>
        <topology evidence="1">Multi-pass membrane protein</topology>
    </subcellularLocation>
</comment>
<comment type="similarity">
    <text evidence="2">Belongs to the complex I subunit 6 family.</text>
</comment>